<name>A0A951MCE7_9BACT</name>
<dbReference type="AlphaFoldDB" id="A0A951MCE7"/>
<reference evidence="1 2" key="1">
    <citation type="journal article" date="2020" name="Syst. Appl. Microbiol.">
        <title>Arthrospiribacter ruber gen. nov., sp. nov., a novel bacterium isolated from Arthrospira cultures.</title>
        <authorList>
            <person name="Waleron M."/>
            <person name="Misztak A."/>
            <person name="Waleron M.M."/>
            <person name="Furmaniak M."/>
            <person name="Mrozik A."/>
            <person name="Waleron K."/>
        </authorList>
    </citation>
    <scope>NUCLEOTIDE SEQUENCE [LARGE SCALE GENOMIC DNA]</scope>
    <source>
        <strain evidence="1 2">DPMB0001</strain>
    </source>
</reference>
<gene>
    <name evidence="1" type="ORF">EGN73_00510</name>
</gene>
<sequence>MLYKRDQLLVEIQVALNSDGVAQSLPKTPFGGIWIHHIVNSEVFSDFLKSILSFVKEKGGTELIITQASCLYSPHSDTVQYFLQKEGFELVHAQNHHFFEGKKKLKAEQKLLSAKYNKKLKENGLKVSVGNIQSFNFLNEIKAWNQSRGYKISFDENQLISQVSAFPERYFVISVIQGVDYIGHALAVKLTSKSIYYFLSAINPKTKVKLAGELIMVNLIKLAVEQKASFVDFGSSEVEGVPNHSLIFFKSKFSNCTRNKYTWKRQL</sequence>
<evidence type="ECO:0000313" key="2">
    <source>
        <dbReference type="Proteomes" id="UP000727490"/>
    </source>
</evidence>
<dbReference type="Proteomes" id="UP000727490">
    <property type="component" value="Unassembled WGS sequence"/>
</dbReference>
<dbReference type="EMBL" id="RPHB01000001">
    <property type="protein sequence ID" value="MBW3466296.1"/>
    <property type="molecule type" value="Genomic_DNA"/>
</dbReference>
<comment type="caution">
    <text evidence="1">The sequence shown here is derived from an EMBL/GenBank/DDBJ whole genome shotgun (WGS) entry which is preliminary data.</text>
</comment>
<proteinExistence type="predicted"/>
<keyword evidence="2" id="KW-1185">Reference proteome</keyword>
<organism evidence="1 2">
    <name type="scientific">Arthrospiribacter ruber</name>
    <dbReference type="NCBI Taxonomy" id="2487934"/>
    <lineage>
        <taxon>Bacteria</taxon>
        <taxon>Pseudomonadati</taxon>
        <taxon>Bacteroidota</taxon>
        <taxon>Cytophagia</taxon>
        <taxon>Cytophagales</taxon>
        <taxon>Cyclobacteriaceae</taxon>
        <taxon>Arthrospiribacter</taxon>
    </lineage>
</organism>
<accession>A0A951MCE7</accession>
<protein>
    <submittedName>
        <fullName evidence="1">Uncharacterized protein</fullName>
    </submittedName>
</protein>
<evidence type="ECO:0000313" key="1">
    <source>
        <dbReference type="EMBL" id="MBW3466296.1"/>
    </source>
</evidence>